<sequence>MPKFLSDFFNRFGIQPYIPTEPGVNAQKSAAFTQIIGNLVSNLADNLTPAAQIPQKLAQTIIGFYTACRADVEGSERLQHALLALIAGAQLGLAVDMLFEDLICEENDSNPICRTAFLLEISYITILSLGWGRSEITTYLQRTMQRNSQPTTTPVNQDRTTDNEENQAHQTPAVSM</sequence>
<evidence type="ECO:0000313" key="2">
    <source>
        <dbReference type="EMBL" id="STX27557.1"/>
    </source>
</evidence>
<dbReference type="Proteomes" id="UP000254968">
    <property type="component" value="Unassembled WGS sequence"/>
</dbReference>
<evidence type="ECO:0000256" key="1">
    <source>
        <dbReference type="SAM" id="MobiDB-lite"/>
    </source>
</evidence>
<accession>A0A378HXC5</accession>
<reference evidence="2 3" key="1">
    <citation type="submission" date="2018-06" db="EMBL/GenBank/DDBJ databases">
        <authorList>
            <consortium name="Pathogen Informatics"/>
            <person name="Doyle S."/>
        </authorList>
    </citation>
    <scope>NUCLEOTIDE SEQUENCE [LARGE SCALE GENOMIC DNA]</scope>
    <source>
        <strain evidence="2 3">NCTC13315</strain>
    </source>
</reference>
<keyword evidence="3" id="KW-1185">Reference proteome</keyword>
<dbReference type="EMBL" id="UGNV01000001">
    <property type="protein sequence ID" value="STX27557.1"/>
    <property type="molecule type" value="Genomic_DNA"/>
</dbReference>
<gene>
    <name evidence="2" type="ORF">NCTC13315_00063</name>
</gene>
<feature type="compositionally biased region" description="Polar residues" evidence="1">
    <location>
        <begin position="143"/>
        <end position="158"/>
    </location>
</feature>
<feature type="region of interest" description="Disordered" evidence="1">
    <location>
        <begin position="143"/>
        <end position="176"/>
    </location>
</feature>
<name>A0A378HXC5_9GAMM</name>
<protein>
    <submittedName>
        <fullName evidence="2">Uncharacterized protein</fullName>
    </submittedName>
</protein>
<organism evidence="2 3">
    <name type="scientific">Legionella beliardensis</name>
    <dbReference type="NCBI Taxonomy" id="91822"/>
    <lineage>
        <taxon>Bacteria</taxon>
        <taxon>Pseudomonadati</taxon>
        <taxon>Pseudomonadota</taxon>
        <taxon>Gammaproteobacteria</taxon>
        <taxon>Legionellales</taxon>
        <taxon>Legionellaceae</taxon>
        <taxon>Legionella</taxon>
    </lineage>
</organism>
<dbReference type="OrthoDB" id="5637719at2"/>
<dbReference type="AlphaFoldDB" id="A0A378HXC5"/>
<proteinExistence type="predicted"/>
<evidence type="ECO:0000313" key="3">
    <source>
        <dbReference type="Proteomes" id="UP000254968"/>
    </source>
</evidence>
<dbReference type="RefSeq" id="WP_115301361.1">
    <property type="nucleotide sequence ID" value="NZ_CAAAHO010000003.1"/>
</dbReference>